<keyword evidence="3" id="KW-1185">Reference proteome</keyword>
<dbReference type="EMBL" id="CAKMRJ010005745">
    <property type="protein sequence ID" value="CAH1453316.1"/>
    <property type="molecule type" value="Genomic_DNA"/>
</dbReference>
<sequence>MISPIGSLIPIDPTSPEDYCRKKSRFAVEYYAPFCLEFRTHVKTQFLSPHITYTINLVFSLDDSTKDNLGFTYKLAGQTQSSTSYFSDKREDGWLMAELNQLKFGKVAFGERHGFRIICISNILSPQTTYGSFLVYKVQEKRSAPWHSVKVHISRRYGYPHHSRYTFLVGPQTPILRPMNYQNTHNPLNRPKMEGLPRLRNDGWMEVQVWEFQTDSRGWISENLQLTVFYKSSLVGLIVEGIEFKPI</sequence>
<dbReference type="PANTHER" id="PTHR32278:SF135">
    <property type="entry name" value="F-BOX PROTEIN PP2-B12"/>
    <property type="match status" value="1"/>
</dbReference>
<evidence type="ECO:0000313" key="2">
    <source>
        <dbReference type="EMBL" id="CAH1453316.1"/>
    </source>
</evidence>
<evidence type="ECO:0000313" key="3">
    <source>
        <dbReference type="Proteomes" id="UP001157418"/>
    </source>
</evidence>
<dbReference type="EMBL" id="CAKMRJ010005745">
    <property type="protein sequence ID" value="CAH1453315.1"/>
    <property type="molecule type" value="Genomic_DNA"/>
</dbReference>
<evidence type="ECO:0000313" key="1">
    <source>
        <dbReference type="EMBL" id="CAH1453315.1"/>
    </source>
</evidence>
<name>A0AAU9PSW2_9ASTR</name>
<dbReference type="InterPro" id="IPR025886">
    <property type="entry name" value="PP2-like"/>
</dbReference>
<dbReference type="PANTHER" id="PTHR32278">
    <property type="entry name" value="F-BOX DOMAIN-CONTAINING PROTEIN"/>
    <property type="match status" value="1"/>
</dbReference>
<reference evidence="2 3" key="1">
    <citation type="submission" date="2022-01" db="EMBL/GenBank/DDBJ databases">
        <authorList>
            <person name="Xiong W."/>
            <person name="Schranz E."/>
        </authorList>
    </citation>
    <scope>NUCLEOTIDE SEQUENCE [LARGE SCALE GENOMIC DNA]</scope>
</reference>
<dbReference type="Proteomes" id="UP001157418">
    <property type="component" value="Unassembled WGS sequence"/>
</dbReference>
<comment type="caution">
    <text evidence="2">The sequence shown here is derived from an EMBL/GenBank/DDBJ whole genome shotgun (WGS) entry which is preliminary data.</text>
</comment>
<gene>
    <name evidence="1" type="ORF">LVIROSA_LOCUS38569</name>
    <name evidence="2" type="ORF">LVIROSA_LOCUS38570</name>
</gene>
<dbReference type="Pfam" id="PF14299">
    <property type="entry name" value="PP2"/>
    <property type="match status" value="2"/>
</dbReference>
<accession>A0AAU9PSW2</accession>
<protein>
    <submittedName>
        <fullName evidence="2">Uncharacterized protein</fullName>
    </submittedName>
</protein>
<organism evidence="2 3">
    <name type="scientific">Lactuca virosa</name>
    <dbReference type="NCBI Taxonomy" id="75947"/>
    <lineage>
        <taxon>Eukaryota</taxon>
        <taxon>Viridiplantae</taxon>
        <taxon>Streptophyta</taxon>
        <taxon>Embryophyta</taxon>
        <taxon>Tracheophyta</taxon>
        <taxon>Spermatophyta</taxon>
        <taxon>Magnoliopsida</taxon>
        <taxon>eudicotyledons</taxon>
        <taxon>Gunneridae</taxon>
        <taxon>Pentapetalae</taxon>
        <taxon>asterids</taxon>
        <taxon>campanulids</taxon>
        <taxon>Asterales</taxon>
        <taxon>Asteraceae</taxon>
        <taxon>Cichorioideae</taxon>
        <taxon>Cichorieae</taxon>
        <taxon>Lactucinae</taxon>
        <taxon>Lactuca</taxon>
    </lineage>
</organism>
<dbReference type="AlphaFoldDB" id="A0AAU9PSW2"/>
<proteinExistence type="predicted"/>